<dbReference type="RefSeq" id="WP_279650550.1">
    <property type="nucleotide sequence ID" value="NZ_CP122539.1"/>
</dbReference>
<organism evidence="1 2">
    <name type="scientific">Tenacibaculum tangerinum</name>
    <dbReference type="NCBI Taxonomy" id="3038772"/>
    <lineage>
        <taxon>Bacteria</taxon>
        <taxon>Pseudomonadati</taxon>
        <taxon>Bacteroidota</taxon>
        <taxon>Flavobacteriia</taxon>
        <taxon>Flavobacteriales</taxon>
        <taxon>Flavobacteriaceae</taxon>
        <taxon>Tenacibaculum</taxon>
    </lineage>
</organism>
<keyword evidence="2" id="KW-1185">Reference proteome</keyword>
<protein>
    <submittedName>
        <fullName evidence="1">Uncharacterized protein</fullName>
    </submittedName>
</protein>
<evidence type="ECO:0000313" key="2">
    <source>
        <dbReference type="Proteomes" id="UP001232001"/>
    </source>
</evidence>
<accession>A0ABY8L3G2</accession>
<gene>
    <name evidence="1" type="ORF">P8625_11220</name>
</gene>
<reference evidence="1 2" key="1">
    <citation type="submission" date="2023-04" db="EMBL/GenBank/DDBJ databases">
        <title>Tenacibaculum tangerinum sp. nov., isolated from sea tidal flat of South Korea.</title>
        <authorList>
            <person name="Lee S.H."/>
            <person name="Kim J.-J."/>
        </authorList>
    </citation>
    <scope>NUCLEOTIDE SEQUENCE [LARGE SCALE GENOMIC DNA]</scope>
    <source>
        <strain evidence="1 2">GRR-S3-23</strain>
    </source>
</reference>
<dbReference type="EMBL" id="CP122539">
    <property type="protein sequence ID" value="WGH74655.1"/>
    <property type="molecule type" value="Genomic_DNA"/>
</dbReference>
<dbReference type="Proteomes" id="UP001232001">
    <property type="component" value="Chromosome"/>
</dbReference>
<proteinExistence type="predicted"/>
<sequence>MADNVGKLIEKTFKFGIDTFVKLAEVIADFIKNIPKHLNDLKKWIGEFFEGLSKAVRTFSEEAYTIFEKLGVTLKKVPQPPVLASGIPVPIGDNVYALVKDGKELFRGTKKEVEELAEKLKNLSDTDARKYLDELSNVLITLEEAYKKGYKYRKPFLLEIDEIRLLFGEKGVDLYSKVTRRVRGIRNTTSSNNKLRDIVLVSGIRSKKHIKEVILHTNFPNKKLEKFLSKNNINRQKSSLEDIKKIYKYFLSEGHIKYDMHPFIEKRLSIHFEKLGDFHNGIKHSANYRWRRTGDLPGIHAEVLSLNELLWKMEAKGHKISNDILKELIGFNRNLLYNDVMVRCGDCNFITHGIRFLEKFI</sequence>
<evidence type="ECO:0000313" key="1">
    <source>
        <dbReference type="EMBL" id="WGH74655.1"/>
    </source>
</evidence>
<name>A0ABY8L3G2_9FLAO</name>